<evidence type="ECO:0000256" key="10">
    <source>
        <dbReference type="ARBA" id="ARBA00023136"/>
    </source>
</evidence>
<evidence type="ECO:0000256" key="2">
    <source>
        <dbReference type="ARBA" id="ARBA00004496"/>
    </source>
</evidence>
<name>A0A9W8I9F1_9FUNG</name>
<comment type="subcellular location">
    <subcellularLocation>
        <location evidence="2">Cytoplasm</location>
    </subcellularLocation>
    <subcellularLocation>
        <location evidence="1">Golgi apparatus membrane</location>
        <topology evidence="1">Peripheral membrane protein</topology>
        <orientation evidence="1">Cytoplasmic side</orientation>
    </subcellularLocation>
</comment>
<evidence type="ECO:0000256" key="4">
    <source>
        <dbReference type="ARBA" id="ARBA00022490"/>
    </source>
</evidence>
<dbReference type="Pfam" id="PF06957">
    <property type="entry name" value="COPI_C"/>
    <property type="match status" value="1"/>
</dbReference>
<feature type="domain" description="Coatomer alpha subunit C-terminal" evidence="11">
    <location>
        <begin position="292"/>
        <end position="593"/>
    </location>
</feature>
<protein>
    <recommendedName>
        <fullName evidence="15">Coatomer subunit alpha</fullName>
    </recommendedName>
</protein>
<dbReference type="InterPro" id="IPR047312">
    <property type="entry name" value="Coatomer_alpha_WD-assoc_reg"/>
</dbReference>
<evidence type="ECO:0000256" key="9">
    <source>
        <dbReference type="ARBA" id="ARBA00023034"/>
    </source>
</evidence>
<dbReference type="OrthoDB" id="10261470at2759"/>
<dbReference type="GO" id="GO:0030126">
    <property type="term" value="C:COPI vesicle coat"/>
    <property type="evidence" value="ECO:0007669"/>
    <property type="project" value="InterPro"/>
</dbReference>
<dbReference type="Proteomes" id="UP001139887">
    <property type="component" value="Unassembled WGS sequence"/>
</dbReference>
<feature type="non-terminal residue" evidence="13">
    <location>
        <position position="1"/>
    </location>
</feature>
<dbReference type="GO" id="GO:0016192">
    <property type="term" value="P:vesicle-mediated transport"/>
    <property type="evidence" value="ECO:0007669"/>
    <property type="project" value="UniProtKB-KW"/>
</dbReference>
<dbReference type="Pfam" id="PF23953">
    <property type="entry name" value="TPR_COPA_B"/>
    <property type="match status" value="1"/>
</dbReference>
<dbReference type="InterPro" id="IPR010714">
    <property type="entry name" value="Coatomer_asu_C"/>
</dbReference>
<proteinExistence type="predicted"/>
<evidence type="ECO:0000313" key="13">
    <source>
        <dbReference type="EMBL" id="KAJ2845901.1"/>
    </source>
</evidence>
<keyword evidence="8" id="KW-0653">Protein transport</keyword>
<keyword evidence="9" id="KW-0333">Golgi apparatus</keyword>
<sequence>FALPNGDSGIIRTIDNPVYLVRVTGGDVHCLDREGNVKIIKIDPTEYQFKLALQHHNHDKVVSIIRNSNLVGQSIIAYLQKTGYPEIALHFVQDNTARFELALECGDMDIALETAKAIDKPAYWDKFSQEALRRGYISMVEQAYQRTKAYDKLSFLYSITGNTEKLGKMQKIATMHNHIGSRLQNSLLLGDVEDRIRVLQETGQYALAYLTAKTHGMIEEAESIRAAADIDNVNVKGEPSALLVPTAPVSHELDWPQLPTTKKAFKLDETNAEPSGKYELGAAEAGGNDAWNNGIGVFGDSAAANGNDVEAGGWDMDDVDLDAEIAAEAATEAAAGFLPPQPGTNEAWARNSQQAVDQIAAGNFERAMQLLNSQKGISSFSVLKPMFMDIFTSSRSVLTTAPFVSPSRILLRRNPEASQPLPAQIYSLSSALEQLQQGYDATTNAKFEDALAIFRQLLLSLIFVSDEDIDETKTICREYIIGISIELERAAISDNPTRLVELAAYFTHCQLRTDHEKLSLRLAMTTAYKHKCFKAAGEFAQRLLDLVPAPPIADKARKVITICDRQSQNSLSINYDSQTPFVICAASHLPIYQA</sequence>
<evidence type="ECO:0000259" key="12">
    <source>
        <dbReference type="Pfam" id="PF23953"/>
    </source>
</evidence>
<evidence type="ECO:0000313" key="14">
    <source>
        <dbReference type="Proteomes" id="UP001139887"/>
    </source>
</evidence>
<accession>A0A9W8I9F1</accession>
<dbReference type="GO" id="GO:0000139">
    <property type="term" value="C:Golgi membrane"/>
    <property type="evidence" value="ECO:0007669"/>
    <property type="project" value="UniProtKB-SubCell"/>
</dbReference>
<feature type="domain" description="COPA/B TPR" evidence="12">
    <location>
        <begin position="73"/>
        <end position="216"/>
    </location>
</feature>
<keyword evidence="10" id="KW-0472">Membrane</keyword>
<organism evidence="13 14">
    <name type="scientific">Coemansia brasiliensis</name>
    <dbReference type="NCBI Taxonomy" id="2650707"/>
    <lineage>
        <taxon>Eukaryota</taxon>
        <taxon>Fungi</taxon>
        <taxon>Fungi incertae sedis</taxon>
        <taxon>Zoopagomycota</taxon>
        <taxon>Kickxellomycotina</taxon>
        <taxon>Kickxellomycetes</taxon>
        <taxon>Kickxellales</taxon>
        <taxon>Kickxellaceae</taxon>
        <taxon>Coemansia</taxon>
    </lineage>
</organism>
<evidence type="ECO:0000256" key="7">
    <source>
        <dbReference type="ARBA" id="ARBA00022892"/>
    </source>
</evidence>
<evidence type="ECO:0000256" key="3">
    <source>
        <dbReference type="ARBA" id="ARBA00022448"/>
    </source>
</evidence>
<dbReference type="Gene3D" id="1.25.40.470">
    <property type="match status" value="1"/>
</dbReference>
<keyword evidence="7" id="KW-0931">ER-Golgi transport</keyword>
<keyword evidence="3" id="KW-0813">Transport</keyword>
<evidence type="ECO:0000256" key="1">
    <source>
        <dbReference type="ARBA" id="ARBA00004255"/>
    </source>
</evidence>
<evidence type="ECO:0000256" key="6">
    <source>
        <dbReference type="ARBA" id="ARBA00022737"/>
    </source>
</evidence>
<keyword evidence="14" id="KW-1185">Reference proteome</keyword>
<keyword evidence="5" id="KW-0853">WD repeat</keyword>
<evidence type="ECO:0000256" key="8">
    <source>
        <dbReference type="ARBA" id="ARBA00022927"/>
    </source>
</evidence>
<evidence type="ECO:0000259" key="11">
    <source>
        <dbReference type="Pfam" id="PF06957"/>
    </source>
</evidence>
<evidence type="ECO:0008006" key="15">
    <source>
        <dbReference type="Google" id="ProtNLM"/>
    </source>
</evidence>
<dbReference type="FunFam" id="1.25.40.470:FF:000002">
    <property type="entry name" value="Coatomer subunit alpha"/>
    <property type="match status" value="1"/>
</dbReference>
<gene>
    <name evidence="13" type="ORF">IWW36_004596</name>
</gene>
<dbReference type="EMBL" id="JANBUW010000676">
    <property type="protein sequence ID" value="KAJ2845901.1"/>
    <property type="molecule type" value="Genomic_DNA"/>
</dbReference>
<evidence type="ECO:0000256" key="5">
    <source>
        <dbReference type="ARBA" id="ARBA00022574"/>
    </source>
</evidence>
<dbReference type="CDD" id="cd22948">
    <property type="entry name" value="Coatomer_WDAD_alpha"/>
    <property type="match status" value="1"/>
</dbReference>
<comment type="caution">
    <text evidence="13">The sequence shown here is derived from an EMBL/GenBank/DDBJ whole genome shotgun (WGS) entry which is preliminary data.</text>
</comment>
<dbReference type="AlphaFoldDB" id="A0A9W8I9F1"/>
<dbReference type="InterPro" id="IPR056176">
    <property type="entry name" value="TPR_COPA_B"/>
</dbReference>
<dbReference type="GO" id="GO:0006886">
    <property type="term" value="P:intracellular protein transport"/>
    <property type="evidence" value="ECO:0007669"/>
    <property type="project" value="InterPro"/>
</dbReference>
<keyword evidence="4" id="KW-0963">Cytoplasm</keyword>
<reference evidence="13" key="1">
    <citation type="submission" date="2022-07" db="EMBL/GenBank/DDBJ databases">
        <title>Phylogenomic reconstructions and comparative analyses of Kickxellomycotina fungi.</title>
        <authorList>
            <person name="Reynolds N.K."/>
            <person name="Stajich J.E."/>
            <person name="Barry K."/>
            <person name="Grigoriev I.V."/>
            <person name="Crous P."/>
            <person name="Smith M.E."/>
        </authorList>
    </citation>
    <scope>NUCLEOTIDE SEQUENCE</scope>
    <source>
        <strain evidence="13">NRRL 1566</strain>
    </source>
</reference>
<dbReference type="GO" id="GO:0005198">
    <property type="term" value="F:structural molecule activity"/>
    <property type="evidence" value="ECO:0007669"/>
    <property type="project" value="InterPro"/>
</dbReference>
<keyword evidence="6" id="KW-0677">Repeat</keyword>